<evidence type="ECO:0000313" key="4">
    <source>
        <dbReference type="EMBL" id="MBD2186787.1"/>
    </source>
</evidence>
<dbReference type="SUPFAM" id="SSF55031">
    <property type="entry name" value="Bacterial exopeptidase dimerisation domain"/>
    <property type="match status" value="1"/>
</dbReference>
<dbReference type="PANTHER" id="PTHR32494:SF5">
    <property type="entry name" value="ALLANTOATE AMIDOHYDROLASE"/>
    <property type="match status" value="1"/>
</dbReference>
<dbReference type="RefSeq" id="WP_190401655.1">
    <property type="nucleotide sequence ID" value="NZ_JACJQB010000001.1"/>
</dbReference>
<sequence length="414" mass="44719">MIVTLSGLSINCDRIDRHLAELAEIGRLPNGGVCRLAFSDADMQARSRIKTWMLEAGMSVRSDAVGNIIGTYAGTEVGIGALATGSHIDTVPVGGRYDGCLGVLAGIEVARVFQENQFRLRHPFEVIVFSDEENSVIGCKAIAGNAPTDPERYRRKDGTAIQDCLAKVGGDWNALATAKRDRCDIAAFIELHVEQGGVLESLDKQIGVVTGIVGQYRFMVQIVGRPNHAGTTPMNMRKDALVAAAQLVLAINRLGISGNGEQVATVGYLTVAPNATNVVPARVDLSIDLRDLSEDNLRFLIAEIERECKTIATNTGTEITIEQKLHVLPTPAKSELMEAIAKVCQDLKLSYAYLPSRAGHDAQEIGRFTDMGMIFVPSRDGISHSQDEYTSPEQCAQGTNVLLHTLLAIDNCYP</sequence>
<dbReference type="InterPro" id="IPR036264">
    <property type="entry name" value="Bact_exopeptidase_dim_dom"/>
</dbReference>
<dbReference type="Pfam" id="PF01546">
    <property type="entry name" value="Peptidase_M20"/>
    <property type="match status" value="1"/>
</dbReference>
<dbReference type="Pfam" id="PF07687">
    <property type="entry name" value="M20_dimer"/>
    <property type="match status" value="1"/>
</dbReference>
<keyword evidence="5" id="KW-1185">Reference proteome</keyword>
<gene>
    <name evidence="4" type="ORF">H6F41_01355</name>
</gene>
<dbReference type="InterPro" id="IPR011650">
    <property type="entry name" value="Peptidase_M20_dimer"/>
</dbReference>
<dbReference type="SUPFAM" id="SSF53187">
    <property type="entry name" value="Zn-dependent exopeptidases"/>
    <property type="match status" value="1"/>
</dbReference>
<dbReference type="InterPro" id="IPR002933">
    <property type="entry name" value="Peptidase_M20"/>
</dbReference>
<proteinExistence type="inferred from homology"/>
<evidence type="ECO:0000313" key="5">
    <source>
        <dbReference type="Proteomes" id="UP000642094"/>
    </source>
</evidence>
<protein>
    <submittedName>
        <fullName evidence="4">Zn-dependent hydrolase</fullName>
    </submittedName>
</protein>
<evidence type="ECO:0000256" key="1">
    <source>
        <dbReference type="ARBA" id="ARBA00006153"/>
    </source>
</evidence>
<dbReference type="NCBIfam" id="NF006771">
    <property type="entry name" value="PRK09290.1-5"/>
    <property type="match status" value="1"/>
</dbReference>
<dbReference type="EMBL" id="JACJQB010000001">
    <property type="protein sequence ID" value="MBD2186787.1"/>
    <property type="molecule type" value="Genomic_DNA"/>
</dbReference>
<dbReference type="PANTHER" id="PTHR32494">
    <property type="entry name" value="ALLANTOATE DEIMINASE-RELATED"/>
    <property type="match status" value="1"/>
</dbReference>
<organism evidence="4 5">
    <name type="scientific">Pseudanabaena mucicola FACHB-723</name>
    <dbReference type="NCBI Taxonomy" id="2692860"/>
    <lineage>
        <taxon>Bacteria</taxon>
        <taxon>Bacillati</taxon>
        <taxon>Cyanobacteriota</taxon>
        <taxon>Cyanophyceae</taxon>
        <taxon>Pseudanabaenales</taxon>
        <taxon>Pseudanabaenaceae</taxon>
        <taxon>Pseudanabaena</taxon>
    </lineage>
</organism>
<keyword evidence="2 4" id="KW-0378">Hydrolase</keyword>
<dbReference type="PIRSF" id="PIRSF001235">
    <property type="entry name" value="Amidase_carbamoylase"/>
    <property type="match status" value="1"/>
</dbReference>
<dbReference type="Gene3D" id="3.30.70.360">
    <property type="match status" value="1"/>
</dbReference>
<evidence type="ECO:0000259" key="3">
    <source>
        <dbReference type="Pfam" id="PF07687"/>
    </source>
</evidence>
<reference evidence="4 5" key="1">
    <citation type="journal article" date="2020" name="ISME J.">
        <title>Comparative genomics reveals insights into cyanobacterial evolution and habitat adaptation.</title>
        <authorList>
            <person name="Chen M.Y."/>
            <person name="Teng W.K."/>
            <person name="Zhao L."/>
            <person name="Hu C.X."/>
            <person name="Zhou Y.K."/>
            <person name="Han B.P."/>
            <person name="Song L.R."/>
            <person name="Shu W.S."/>
        </authorList>
    </citation>
    <scope>NUCLEOTIDE SEQUENCE [LARGE SCALE GENOMIC DNA]</scope>
    <source>
        <strain evidence="4 5">FACHB-723</strain>
    </source>
</reference>
<dbReference type="GO" id="GO:0016787">
    <property type="term" value="F:hydrolase activity"/>
    <property type="evidence" value="ECO:0007669"/>
    <property type="project" value="UniProtKB-KW"/>
</dbReference>
<accession>A0ABR7ZSL3</accession>
<evidence type="ECO:0000256" key="2">
    <source>
        <dbReference type="ARBA" id="ARBA00022801"/>
    </source>
</evidence>
<name>A0ABR7ZSL3_9CYAN</name>
<dbReference type="Proteomes" id="UP000642094">
    <property type="component" value="Unassembled WGS sequence"/>
</dbReference>
<dbReference type="CDD" id="cd03884">
    <property type="entry name" value="M20_bAS"/>
    <property type="match status" value="1"/>
</dbReference>
<feature type="domain" description="Peptidase M20 dimerisation" evidence="3">
    <location>
        <begin position="214"/>
        <end position="312"/>
    </location>
</feature>
<comment type="similarity">
    <text evidence="1">Belongs to the peptidase M20 family.</text>
</comment>
<dbReference type="NCBIfam" id="TIGR01879">
    <property type="entry name" value="hydantase"/>
    <property type="match status" value="1"/>
</dbReference>
<dbReference type="InterPro" id="IPR010158">
    <property type="entry name" value="Amidase_Cbmase"/>
</dbReference>
<dbReference type="Gene3D" id="3.40.630.10">
    <property type="entry name" value="Zn peptidases"/>
    <property type="match status" value="1"/>
</dbReference>
<comment type="caution">
    <text evidence="4">The sequence shown here is derived from an EMBL/GenBank/DDBJ whole genome shotgun (WGS) entry which is preliminary data.</text>
</comment>